<organism evidence="2 3">
    <name type="scientific">Trichonephila inaurata madagascariensis</name>
    <dbReference type="NCBI Taxonomy" id="2747483"/>
    <lineage>
        <taxon>Eukaryota</taxon>
        <taxon>Metazoa</taxon>
        <taxon>Ecdysozoa</taxon>
        <taxon>Arthropoda</taxon>
        <taxon>Chelicerata</taxon>
        <taxon>Arachnida</taxon>
        <taxon>Araneae</taxon>
        <taxon>Araneomorphae</taxon>
        <taxon>Entelegynae</taxon>
        <taxon>Araneoidea</taxon>
        <taxon>Nephilidae</taxon>
        <taxon>Trichonephila</taxon>
        <taxon>Trichonephila inaurata</taxon>
    </lineage>
</organism>
<dbReference type="Proteomes" id="UP000886998">
    <property type="component" value="Unassembled WGS sequence"/>
</dbReference>
<name>A0A8X7CBY6_9ARAC</name>
<comment type="caution">
    <text evidence="2">The sequence shown here is derived from an EMBL/GenBank/DDBJ whole genome shotgun (WGS) entry which is preliminary data.</text>
</comment>
<gene>
    <name evidence="2" type="ORF">TNIN_254001</name>
</gene>
<keyword evidence="3" id="KW-1185">Reference proteome</keyword>
<evidence type="ECO:0000313" key="3">
    <source>
        <dbReference type="Proteomes" id="UP000886998"/>
    </source>
</evidence>
<evidence type="ECO:0000313" key="2">
    <source>
        <dbReference type="EMBL" id="GFY65794.1"/>
    </source>
</evidence>
<protein>
    <submittedName>
        <fullName evidence="2">Uncharacterized protein</fullName>
    </submittedName>
</protein>
<feature type="compositionally biased region" description="Polar residues" evidence="1">
    <location>
        <begin position="1"/>
        <end position="10"/>
    </location>
</feature>
<dbReference type="EMBL" id="BMAV01015688">
    <property type="protein sequence ID" value="GFY65794.1"/>
    <property type="molecule type" value="Genomic_DNA"/>
</dbReference>
<sequence length="69" mass="7567">MSGNRGSAETKNILVNRKREGGLSAAVSQDTNQRGSDMSGNRGSAETKNILVNRKREGYSMRRDPVMLL</sequence>
<reference evidence="2" key="1">
    <citation type="submission" date="2020-08" db="EMBL/GenBank/DDBJ databases">
        <title>Multicomponent nature underlies the extraordinary mechanical properties of spider dragline silk.</title>
        <authorList>
            <person name="Kono N."/>
            <person name="Nakamura H."/>
            <person name="Mori M."/>
            <person name="Yoshida Y."/>
            <person name="Ohtoshi R."/>
            <person name="Malay A.D."/>
            <person name="Moran D.A.P."/>
            <person name="Tomita M."/>
            <person name="Numata K."/>
            <person name="Arakawa K."/>
        </authorList>
    </citation>
    <scope>NUCLEOTIDE SEQUENCE</scope>
</reference>
<accession>A0A8X7CBY6</accession>
<dbReference type="AlphaFoldDB" id="A0A8X7CBY6"/>
<proteinExistence type="predicted"/>
<feature type="region of interest" description="Disordered" evidence="1">
    <location>
        <begin position="1"/>
        <end position="57"/>
    </location>
</feature>
<feature type="compositionally biased region" description="Polar residues" evidence="1">
    <location>
        <begin position="26"/>
        <end position="47"/>
    </location>
</feature>
<evidence type="ECO:0000256" key="1">
    <source>
        <dbReference type="SAM" id="MobiDB-lite"/>
    </source>
</evidence>